<dbReference type="InterPro" id="IPR027417">
    <property type="entry name" value="P-loop_NTPase"/>
</dbReference>
<protein>
    <recommendedName>
        <fullName evidence="15">ATP-dependent helicase Rep</fullName>
    </recommendedName>
    <alternativeName>
        <fullName evidence="16">RepP</fullName>
    </alternativeName>
</protein>
<evidence type="ECO:0000256" key="16">
    <source>
        <dbReference type="ARBA" id="ARBA00032243"/>
    </source>
</evidence>
<evidence type="ECO:0000256" key="3">
    <source>
        <dbReference type="ARBA" id="ARBA00008545"/>
    </source>
</evidence>
<dbReference type="GO" id="GO:0016787">
    <property type="term" value="F:hydrolase activity"/>
    <property type="evidence" value="ECO:0007669"/>
    <property type="project" value="UniProtKB-KW"/>
</dbReference>
<evidence type="ECO:0000256" key="2">
    <source>
        <dbReference type="ARBA" id="ARBA00004147"/>
    </source>
</evidence>
<evidence type="ECO:0000256" key="4">
    <source>
        <dbReference type="ARBA" id="ARBA00022679"/>
    </source>
</evidence>
<dbReference type="PROSITE" id="PS52020">
    <property type="entry name" value="CRESS_DNA_REP"/>
    <property type="match status" value="1"/>
</dbReference>
<proteinExistence type="inferred from homology"/>
<dbReference type="InterPro" id="IPR000605">
    <property type="entry name" value="Helicase_SF3_ssDNA/RNA_vir"/>
</dbReference>
<keyword evidence="5" id="KW-0548">Nucleotidyltransferase</keyword>
<evidence type="ECO:0000259" key="19">
    <source>
        <dbReference type="PROSITE" id="PS52020"/>
    </source>
</evidence>
<comment type="subcellular location">
    <subcellularLocation>
        <location evidence="2">Host nucleus</location>
    </subcellularLocation>
</comment>
<dbReference type="GO" id="GO:0016779">
    <property type="term" value="F:nucleotidyltransferase activity"/>
    <property type="evidence" value="ECO:0007669"/>
    <property type="project" value="UniProtKB-KW"/>
</dbReference>
<feature type="region of interest" description="Disordered" evidence="18">
    <location>
        <begin position="377"/>
        <end position="400"/>
    </location>
</feature>
<evidence type="ECO:0000256" key="11">
    <source>
        <dbReference type="ARBA" id="ARBA00022801"/>
    </source>
</evidence>
<keyword evidence="8" id="KW-0479">Metal-binding</keyword>
<dbReference type="InterPro" id="IPR049912">
    <property type="entry name" value="CRESS_DNA_REP"/>
</dbReference>
<keyword evidence="13" id="KW-0238">DNA-binding</keyword>
<dbReference type="GO" id="GO:0046872">
    <property type="term" value="F:metal ion binding"/>
    <property type="evidence" value="ECO:0007669"/>
    <property type="project" value="UniProtKB-KW"/>
</dbReference>
<comment type="cofactor">
    <cofactor evidence="1">
        <name>Mn(2+)</name>
        <dbReference type="ChEBI" id="CHEBI:29035"/>
    </cofactor>
</comment>
<evidence type="ECO:0000256" key="1">
    <source>
        <dbReference type="ARBA" id="ARBA00001936"/>
    </source>
</evidence>
<comment type="catalytic activity">
    <reaction evidence="17">
        <text>ATP + H2O = ADP + phosphate + H(+)</text>
        <dbReference type="Rhea" id="RHEA:13065"/>
        <dbReference type="ChEBI" id="CHEBI:15377"/>
        <dbReference type="ChEBI" id="CHEBI:15378"/>
        <dbReference type="ChEBI" id="CHEBI:30616"/>
        <dbReference type="ChEBI" id="CHEBI:43474"/>
        <dbReference type="ChEBI" id="CHEBI:456216"/>
    </reaction>
</comment>
<dbReference type="Pfam" id="PF02407">
    <property type="entry name" value="Viral_Rep"/>
    <property type="match status" value="1"/>
</dbReference>
<evidence type="ECO:0000256" key="13">
    <source>
        <dbReference type="ARBA" id="ARBA00023125"/>
    </source>
</evidence>
<evidence type="ECO:0000256" key="18">
    <source>
        <dbReference type="SAM" id="MobiDB-lite"/>
    </source>
</evidence>
<dbReference type="GO" id="GO:0003723">
    <property type="term" value="F:RNA binding"/>
    <property type="evidence" value="ECO:0007669"/>
    <property type="project" value="InterPro"/>
</dbReference>
<evidence type="ECO:0000256" key="14">
    <source>
        <dbReference type="ARBA" id="ARBA00023268"/>
    </source>
</evidence>
<evidence type="ECO:0000256" key="7">
    <source>
        <dbReference type="ARBA" id="ARBA00022722"/>
    </source>
</evidence>
<gene>
    <name evidence="20" type="primary">Rep</name>
</gene>
<keyword evidence="11" id="KW-0378">Hydrolase</keyword>
<organism evidence="20">
    <name type="scientific">uncultured virus</name>
    <dbReference type="NCBI Taxonomy" id="340016"/>
    <lineage>
        <taxon>Viruses</taxon>
        <taxon>environmental samples</taxon>
    </lineage>
</organism>
<evidence type="ECO:0000256" key="10">
    <source>
        <dbReference type="ARBA" id="ARBA00022759"/>
    </source>
</evidence>
<dbReference type="Gene3D" id="3.40.1310.20">
    <property type="match status" value="1"/>
</dbReference>
<dbReference type="GO" id="GO:0000166">
    <property type="term" value="F:nucleotide binding"/>
    <property type="evidence" value="ECO:0007669"/>
    <property type="project" value="UniProtKB-KW"/>
</dbReference>
<dbReference type="GO" id="GO:0003677">
    <property type="term" value="F:DNA binding"/>
    <property type="evidence" value="ECO:0007669"/>
    <property type="project" value="UniProtKB-KW"/>
</dbReference>
<dbReference type="GO" id="GO:0006260">
    <property type="term" value="P:DNA replication"/>
    <property type="evidence" value="ECO:0007669"/>
    <property type="project" value="UniProtKB-KW"/>
</dbReference>
<evidence type="ECO:0000256" key="8">
    <source>
        <dbReference type="ARBA" id="ARBA00022723"/>
    </source>
</evidence>
<dbReference type="GO" id="GO:0004519">
    <property type="term" value="F:endonuclease activity"/>
    <property type="evidence" value="ECO:0007669"/>
    <property type="project" value="UniProtKB-KW"/>
</dbReference>
<keyword evidence="6" id="KW-0235">DNA replication</keyword>
<dbReference type="EMBL" id="KY487773">
    <property type="protein sequence ID" value="AUM61620.1"/>
    <property type="molecule type" value="Genomic_DNA"/>
</dbReference>
<evidence type="ECO:0000256" key="9">
    <source>
        <dbReference type="ARBA" id="ARBA00022741"/>
    </source>
</evidence>
<dbReference type="Pfam" id="PF00910">
    <property type="entry name" value="RNA_helicase"/>
    <property type="match status" value="1"/>
</dbReference>
<reference evidence="20" key="1">
    <citation type="submission" date="2017-01" db="EMBL/GenBank/DDBJ databases">
        <title>High-throughput sequencing uncovers low homogeneity in the biogeography of single-stranded DNA viruses.</title>
        <authorList>
            <person name="Pearson V.M."/>
            <person name="Rokyta D.R."/>
        </authorList>
    </citation>
    <scope>NUCLEOTIDE SEQUENCE</scope>
</reference>
<keyword evidence="4" id="KW-0808">Transferase</keyword>
<evidence type="ECO:0000256" key="6">
    <source>
        <dbReference type="ARBA" id="ARBA00022705"/>
    </source>
</evidence>
<evidence type="ECO:0000256" key="15">
    <source>
        <dbReference type="ARBA" id="ARBA00030754"/>
    </source>
</evidence>
<keyword evidence="12" id="KW-0190">Covalent protein-DNA linkage</keyword>
<feature type="domain" description="CRESS-DNA virus Rep endonuclease" evidence="19">
    <location>
        <begin position="17"/>
        <end position="120"/>
    </location>
</feature>
<evidence type="ECO:0000256" key="5">
    <source>
        <dbReference type="ARBA" id="ARBA00022695"/>
    </source>
</evidence>
<sequence length="400" mass="44978">MEPSHDDAVAVADFQNKSQLTRCILTLQVPDGTDPVPPAVDLAFVDFACYQLEAAPSTGKLHWHLYLRFSQKKRFNQVQAMYPGAWIGRCKGSEAQCIKYCSKEETFVPGDGHRAQLGQPKLHAGKQGHRSDLDDVADMVKNNASLVEIAEAHPTAVIRYSAGIEKLKTILAPPVPLMRRLEVVVLWGPGGTGKTYRVRHLFQDDIYCPTAGDTHPWDKYEDQDCLFLDEFNPAHWDPQLLNMMLDPYRVQLPCRYVNKMARWTKVYICTNLDPMTFYDQSVVAVQQAVRRRLFTGCFHVTARQPENFRVFENVPIFTEYGAVVKAAVDPNFILAPPTPVLSPLPSPRLKRTRCMSPVLDGDGSPDATQLQTQRALTPLPDFPHQGSAEDPIVFTDDEDL</sequence>
<accession>A0A2K9LS39</accession>
<dbReference type="SUPFAM" id="SSF52540">
    <property type="entry name" value="P-loop containing nucleoside triphosphate hydrolases"/>
    <property type="match status" value="1"/>
</dbReference>
<evidence type="ECO:0000313" key="20">
    <source>
        <dbReference type="EMBL" id="AUM61620.1"/>
    </source>
</evidence>
<comment type="similarity">
    <text evidence="3">Belongs to the nanoviruses/circoviruses replication-associated protein family.</text>
</comment>
<dbReference type="GO" id="GO:0042025">
    <property type="term" value="C:host cell nucleus"/>
    <property type="evidence" value="ECO:0007669"/>
    <property type="project" value="UniProtKB-SubCell"/>
</dbReference>
<name>A0A2K9LS39_9VIRU</name>
<keyword evidence="9" id="KW-0547">Nucleotide-binding</keyword>
<evidence type="ECO:0000256" key="17">
    <source>
        <dbReference type="ARBA" id="ARBA00049360"/>
    </source>
</evidence>
<keyword evidence="7" id="KW-0540">Nuclease</keyword>
<evidence type="ECO:0000256" key="12">
    <source>
        <dbReference type="ARBA" id="ARBA00023124"/>
    </source>
</evidence>
<dbReference type="GO" id="GO:0003724">
    <property type="term" value="F:RNA helicase activity"/>
    <property type="evidence" value="ECO:0007669"/>
    <property type="project" value="InterPro"/>
</dbReference>
<dbReference type="Gene3D" id="3.40.50.300">
    <property type="entry name" value="P-loop containing nucleotide triphosphate hydrolases"/>
    <property type="match status" value="1"/>
</dbReference>
<keyword evidence="14" id="KW-0511">Multifunctional enzyme</keyword>
<keyword evidence="10" id="KW-0255">Endonuclease</keyword>